<dbReference type="AlphaFoldDB" id="A0AAD3TB88"/>
<protein>
    <submittedName>
        <fullName evidence="1">Uncharacterized protein</fullName>
    </submittedName>
</protein>
<sequence length="182" mass="20922">MSNGTESVLSEDFPESAPFQHHILEAGVKAIHHRTSRNRTQCKVSARQILRELRPLYSPARTTQQRCEANYTLHCIKNASPNFQQQRLLKWPQEDISFSKKQDLFETKGLNSSTREKQIPARYQLLSSNKAYEFLEDKGTRLSTGSPVAVWAYVNPNNSFSQKRPRSSVEYIETTLGAWHKP</sequence>
<gene>
    <name evidence="1" type="ORF">Nepgr_028908</name>
</gene>
<dbReference type="Proteomes" id="UP001279734">
    <property type="component" value="Unassembled WGS sequence"/>
</dbReference>
<organism evidence="1 2">
    <name type="scientific">Nepenthes gracilis</name>
    <name type="common">Slender pitcher plant</name>
    <dbReference type="NCBI Taxonomy" id="150966"/>
    <lineage>
        <taxon>Eukaryota</taxon>
        <taxon>Viridiplantae</taxon>
        <taxon>Streptophyta</taxon>
        <taxon>Embryophyta</taxon>
        <taxon>Tracheophyta</taxon>
        <taxon>Spermatophyta</taxon>
        <taxon>Magnoliopsida</taxon>
        <taxon>eudicotyledons</taxon>
        <taxon>Gunneridae</taxon>
        <taxon>Pentapetalae</taxon>
        <taxon>Caryophyllales</taxon>
        <taxon>Nepenthaceae</taxon>
        <taxon>Nepenthes</taxon>
    </lineage>
</organism>
<evidence type="ECO:0000313" key="2">
    <source>
        <dbReference type="Proteomes" id="UP001279734"/>
    </source>
</evidence>
<accession>A0AAD3TB88</accession>
<comment type="caution">
    <text evidence="1">The sequence shown here is derived from an EMBL/GenBank/DDBJ whole genome shotgun (WGS) entry which is preliminary data.</text>
</comment>
<keyword evidence="2" id="KW-1185">Reference proteome</keyword>
<name>A0AAD3TB88_NEPGR</name>
<proteinExistence type="predicted"/>
<reference evidence="1" key="1">
    <citation type="submission" date="2023-05" db="EMBL/GenBank/DDBJ databases">
        <title>Nepenthes gracilis genome sequencing.</title>
        <authorList>
            <person name="Fukushima K."/>
        </authorList>
    </citation>
    <scope>NUCLEOTIDE SEQUENCE</scope>
    <source>
        <strain evidence="1">SING2019-196</strain>
    </source>
</reference>
<dbReference type="EMBL" id="BSYO01000032">
    <property type="protein sequence ID" value="GMH27065.1"/>
    <property type="molecule type" value="Genomic_DNA"/>
</dbReference>
<evidence type="ECO:0000313" key="1">
    <source>
        <dbReference type="EMBL" id="GMH27065.1"/>
    </source>
</evidence>